<gene>
    <name evidence="2" type="ORF">ACFPZ3_27875</name>
</gene>
<dbReference type="PANTHER" id="PTHR43798">
    <property type="entry name" value="MONOACYLGLYCEROL LIPASE"/>
    <property type="match status" value="1"/>
</dbReference>
<name>A0ABW1CT93_9ACTN</name>
<sequence>MNLAPDPLLPGTHTVSIEGVLQRYHIAGSGPLCLVHPGGPGLGWEYLRMPELERHLTLVYLEPIGTGGSGHLPRPQDYRIDTYARFLRGVMEHLTATRPFLLGHSHGGFVAQHYVLTHPDALAGLILYDTSPRTGEEFWNQALSNLDRLPQRHPDQPEAAGIPEAFRQTLAATDNESCTQGLRAVLPAYFADYWAHEAGLAPLRASLRAWIDPMRAAEPPFDVRDMLGGITTPSLIISGAHDFICGPHWGQMLHQGIPHSQYILLHDSGHLGHIEQPDAFATAITTFTRES</sequence>
<comment type="caution">
    <text evidence="2">The sequence shown here is derived from an EMBL/GenBank/DDBJ whole genome shotgun (WGS) entry which is preliminary data.</text>
</comment>
<dbReference type="PANTHER" id="PTHR43798:SF33">
    <property type="entry name" value="HYDROLASE, PUTATIVE (AFU_ORTHOLOGUE AFUA_2G14860)-RELATED"/>
    <property type="match status" value="1"/>
</dbReference>
<keyword evidence="2" id="KW-0378">Hydrolase</keyword>
<dbReference type="GO" id="GO:0016787">
    <property type="term" value="F:hydrolase activity"/>
    <property type="evidence" value="ECO:0007669"/>
    <property type="project" value="UniProtKB-KW"/>
</dbReference>
<evidence type="ECO:0000313" key="3">
    <source>
        <dbReference type="Proteomes" id="UP001596058"/>
    </source>
</evidence>
<dbReference type="Pfam" id="PF00561">
    <property type="entry name" value="Abhydrolase_1"/>
    <property type="match status" value="1"/>
</dbReference>
<reference evidence="3" key="1">
    <citation type="journal article" date="2019" name="Int. J. Syst. Evol. Microbiol.">
        <title>The Global Catalogue of Microorganisms (GCM) 10K type strain sequencing project: providing services to taxonomists for standard genome sequencing and annotation.</title>
        <authorList>
            <consortium name="The Broad Institute Genomics Platform"/>
            <consortium name="The Broad Institute Genome Sequencing Center for Infectious Disease"/>
            <person name="Wu L."/>
            <person name="Ma J."/>
        </authorList>
    </citation>
    <scope>NUCLEOTIDE SEQUENCE [LARGE SCALE GENOMIC DNA]</scope>
    <source>
        <strain evidence="3">CCUG 53903</strain>
    </source>
</reference>
<evidence type="ECO:0000259" key="1">
    <source>
        <dbReference type="Pfam" id="PF00561"/>
    </source>
</evidence>
<organism evidence="2 3">
    <name type="scientific">Nonomuraea insulae</name>
    <dbReference type="NCBI Taxonomy" id="1616787"/>
    <lineage>
        <taxon>Bacteria</taxon>
        <taxon>Bacillati</taxon>
        <taxon>Actinomycetota</taxon>
        <taxon>Actinomycetes</taxon>
        <taxon>Streptosporangiales</taxon>
        <taxon>Streptosporangiaceae</taxon>
        <taxon>Nonomuraea</taxon>
    </lineage>
</organism>
<keyword evidence="3" id="KW-1185">Reference proteome</keyword>
<dbReference type="SUPFAM" id="SSF53474">
    <property type="entry name" value="alpha/beta-Hydrolases"/>
    <property type="match status" value="1"/>
</dbReference>
<dbReference type="Proteomes" id="UP001596058">
    <property type="component" value="Unassembled WGS sequence"/>
</dbReference>
<dbReference type="InterPro" id="IPR000073">
    <property type="entry name" value="AB_hydrolase_1"/>
</dbReference>
<evidence type="ECO:0000313" key="2">
    <source>
        <dbReference type="EMBL" id="MFC5827696.1"/>
    </source>
</evidence>
<feature type="domain" description="AB hydrolase-1" evidence="1">
    <location>
        <begin position="34"/>
        <end position="277"/>
    </location>
</feature>
<protein>
    <submittedName>
        <fullName evidence="2">Alpha/beta fold hydrolase</fullName>
    </submittedName>
</protein>
<dbReference type="EMBL" id="JBHSPA010000031">
    <property type="protein sequence ID" value="MFC5827696.1"/>
    <property type="molecule type" value="Genomic_DNA"/>
</dbReference>
<dbReference type="Gene3D" id="3.40.50.1820">
    <property type="entry name" value="alpha/beta hydrolase"/>
    <property type="match status" value="1"/>
</dbReference>
<accession>A0ABW1CT93</accession>
<dbReference type="RefSeq" id="WP_379517198.1">
    <property type="nucleotide sequence ID" value="NZ_JBHSPA010000031.1"/>
</dbReference>
<dbReference type="InterPro" id="IPR050266">
    <property type="entry name" value="AB_hydrolase_sf"/>
</dbReference>
<proteinExistence type="predicted"/>
<dbReference type="InterPro" id="IPR029058">
    <property type="entry name" value="AB_hydrolase_fold"/>
</dbReference>